<dbReference type="PATRIC" id="fig|1393034.3.peg.265"/>
<dbReference type="AlphaFoldDB" id="A0A133XWT4"/>
<sequence length="54" mass="6045">MLYYLTSKVEKRQNAAAAAPLQKNCVAFLEIRNATQSMPTLWDIQAGHLRACAH</sequence>
<dbReference type="Proteomes" id="UP000070675">
    <property type="component" value="Unassembled WGS sequence"/>
</dbReference>
<dbReference type="STRING" id="1393034.HMPREF3192_00271"/>
<gene>
    <name evidence="1" type="ORF">HMPREF3192_00271</name>
</gene>
<protein>
    <submittedName>
        <fullName evidence="1">Uncharacterized protein</fullName>
    </submittedName>
</protein>
<reference evidence="2" key="1">
    <citation type="submission" date="2016-01" db="EMBL/GenBank/DDBJ databases">
        <authorList>
            <person name="Mitreva M."/>
            <person name="Pepin K.H."/>
            <person name="Mihindukulasuriya K.A."/>
            <person name="Fulton R."/>
            <person name="Fronick C."/>
            <person name="O'Laughlin M."/>
            <person name="Miner T."/>
            <person name="Herter B."/>
            <person name="Rosa B.A."/>
            <person name="Cordes M."/>
            <person name="Tomlinson C."/>
            <person name="Wollam A."/>
            <person name="Palsikar V.B."/>
            <person name="Mardis E.R."/>
            <person name="Wilson R.K."/>
        </authorList>
    </citation>
    <scope>NUCLEOTIDE SEQUENCE [LARGE SCALE GENOMIC DNA]</scope>
    <source>
        <strain evidence="2">DNF00019</strain>
    </source>
</reference>
<dbReference type="EMBL" id="LSCR01000003">
    <property type="protein sequence ID" value="KXB35400.1"/>
    <property type="molecule type" value="Genomic_DNA"/>
</dbReference>
<keyword evidence="2" id="KW-1185">Reference proteome</keyword>
<accession>A0A133XWT4</accession>
<evidence type="ECO:0000313" key="1">
    <source>
        <dbReference type="EMBL" id="KXB35400.1"/>
    </source>
</evidence>
<comment type="caution">
    <text evidence="1">The sequence shown here is derived from an EMBL/GenBank/DDBJ whole genome shotgun (WGS) entry which is preliminary data.</text>
</comment>
<name>A0A133XWT4_9ACTN</name>
<evidence type="ECO:0000313" key="2">
    <source>
        <dbReference type="Proteomes" id="UP000070675"/>
    </source>
</evidence>
<proteinExistence type="predicted"/>
<organism evidence="1 2">
    <name type="scientific">Atopobium deltae</name>
    <dbReference type="NCBI Taxonomy" id="1393034"/>
    <lineage>
        <taxon>Bacteria</taxon>
        <taxon>Bacillati</taxon>
        <taxon>Actinomycetota</taxon>
        <taxon>Coriobacteriia</taxon>
        <taxon>Coriobacteriales</taxon>
        <taxon>Atopobiaceae</taxon>
        <taxon>Atopobium</taxon>
    </lineage>
</organism>